<evidence type="ECO:0008006" key="4">
    <source>
        <dbReference type="Google" id="ProtNLM"/>
    </source>
</evidence>
<sequence>MFLRAHALPRVAWLTTPVTLAAGASVALFVRRGWRSVRIVDLAALVVGIACVAALVPPVAQHYPKVSVTATGQKNPASASSEVWVGLESGAQSFDGHWSGAGDAWEPRGQRYVSYRNQPATLTWEGAWGEGARLELGRHSWSGIARVDIGGKEQTLDLYAPVASTLTIPLPRPSLSWKDKALWVGFAAAVMLAVSVFGHFLRALPVLWSGSLAIAFLMSCITLFAVHERSYAGDFDVVAFDSNAPVTTVELDAGQGFAPELNYPLKPSTPSRFETAASPDAAWRIEATDSAMIGIPLASSEPNGPETANDGVQPVSVGRTSIYTLEGSKTPTLAVVEPDSQKHAIAIPQSGSDKIFVLVERDATSLRVTVSRSFGSLAIGSDFSGDVTKARILADNGRAASKLFRISFDAPFQAFELQPAGNDAYAVTSIRRPDSRMFVAIKLLAAAETFLLVMLIPVAAWTCRSLAQLAKRGRPVSVIIGTVGIVGWMGVAALITWPGVVGWDGTMPYVVFDAGAYDTWYGIGYPLLVGGLLLLEGPKLVTATGVAGTMLLLLVTLTIGLGATRRGIRALIVTLCVAWLPLTIIPFASAVHLRDAMNGLVMASFAVCVFVMLMKWSRWSASQRCVIVAALVCNGLVAALLRVDNIPTLGIWFAGACLVLSGSRARRLAMVAIAAVAWLSITPLAERALFSDRTALSAAKRMYATTALVNPVTGMLKIGQNRLSASTSAQTREVLDRLIDVDFSLAHWSPYEIVYWHQTHTERAPPTDADVRDLQKTYVRLALESPVLFIKIRLATFASNLGFSGSVDGLRMPSNSFELQSFYDQLADSGGSMKKFQWLYSFAPEGHHWIDSLRSLRHWTAMVATHIPQLIVCLVALAWFRRYPPCALLAAGSVARVCVFFLFAPASVFLYLYDLQLIGFCLPFLMAGWTPQQESPATRHCGDA</sequence>
<dbReference type="EMBL" id="JAQQDB010000005">
    <property type="protein sequence ID" value="MFM0517249.1"/>
    <property type="molecule type" value="Genomic_DNA"/>
</dbReference>
<feature type="transmembrane region" description="Helical" evidence="1">
    <location>
        <begin position="540"/>
        <end position="563"/>
    </location>
</feature>
<dbReference type="Proteomes" id="UP001629462">
    <property type="component" value="Unassembled WGS sequence"/>
</dbReference>
<feature type="transmembrane region" description="Helical" evidence="1">
    <location>
        <begin position="439"/>
        <end position="461"/>
    </location>
</feature>
<keyword evidence="1" id="KW-0812">Transmembrane</keyword>
<feature type="transmembrane region" description="Helical" evidence="1">
    <location>
        <begin position="36"/>
        <end position="56"/>
    </location>
</feature>
<feature type="transmembrane region" description="Helical" evidence="1">
    <location>
        <begin position="206"/>
        <end position="226"/>
    </location>
</feature>
<feature type="transmembrane region" description="Helical" evidence="1">
    <location>
        <begin position="181"/>
        <end position="200"/>
    </location>
</feature>
<feature type="transmembrane region" description="Helical" evidence="1">
    <location>
        <begin position="12"/>
        <end position="30"/>
    </location>
</feature>
<gene>
    <name evidence="2" type="ORF">PQR08_07405</name>
</gene>
<proteinExistence type="predicted"/>
<evidence type="ECO:0000313" key="2">
    <source>
        <dbReference type="EMBL" id="MFM0517249.1"/>
    </source>
</evidence>
<organism evidence="2 3">
    <name type="scientific">Caballeronia jiangsuensis</name>
    <dbReference type="NCBI Taxonomy" id="1458357"/>
    <lineage>
        <taxon>Bacteria</taxon>
        <taxon>Pseudomonadati</taxon>
        <taxon>Pseudomonadota</taxon>
        <taxon>Betaproteobacteria</taxon>
        <taxon>Burkholderiales</taxon>
        <taxon>Burkholderiaceae</taxon>
        <taxon>Caballeronia</taxon>
    </lineage>
</organism>
<feature type="transmembrane region" description="Helical" evidence="1">
    <location>
        <begin position="476"/>
        <end position="497"/>
    </location>
</feature>
<feature type="transmembrane region" description="Helical" evidence="1">
    <location>
        <begin position="596"/>
        <end position="613"/>
    </location>
</feature>
<feature type="transmembrane region" description="Helical" evidence="1">
    <location>
        <begin position="668"/>
        <end position="685"/>
    </location>
</feature>
<dbReference type="RefSeq" id="WP_408161200.1">
    <property type="nucleotide sequence ID" value="NZ_JAQQDB010000005.1"/>
</dbReference>
<feature type="transmembrane region" description="Helical" evidence="1">
    <location>
        <begin position="859"/>
        <end position="881"/>
    </location>
</feature>
<evidence type="ECO:0000313" key="3">
    <source>
        <dbReference type="Proteomes" id="UP001629462"/>
    </source>
</evidence>
<protein>
    <recommendedName>
        <fullName evidence="4">Glycosyltransferase RgtA/B/C/D-like domain-containing protein</fullName>
    </recommendedName>
</protein>
<accession>A0ABW9CG63</accession>
<name>A0ABW9CG63_9BURK</name>
<keyword evidence="1" id="KW-1133">Transmembrane helix</keyword>
<feature type="transmembrane region" description="Helical" evidence="1">
    <location>
        <begin position="509"/>
        <end position="534"/>
    </location>
</feature>
<keyword evidence="1" id="KW-0472">Membrane</keyword>
<reference evidence="2 3" key="1">
    <citation type="journal article" date="2024" name="Chem. Sci.">
        <title>Discovery of megapolipeptins by genome mining of a Burkholderiales bacteria collection.</title>
        <authorList>
            <person name="Paulo B.S."/>
            <person name="Recchia M.J.J."/>
            <person name="Lee S."/>
            <person name="Fergusson C.H."/>
            <person name="Romanowski S.B."/>
            <person name="Hernandez A."/>
            <person name="Krull N."/>
            <person name="Liu D.Y."/>
            <person name="Cavanagh H."/>
            <person name="Bos A."/>
            <person name="Gray C.A."/>
            <person name="Murphy B.T."/>
            <person name="Linington R.G."/>
            <person name="Eustaquio A.S."/>
        </authorList>
    </citation>
    <scope>NUCLEOTIDE SEQUENCE [LARGE SCALE GENOMIC DNA]</scope>
    <source>
        <strain evidence="2 3">RL17-374-BIF-D</strain>
    </source>
</reference>
<keyword evidence="3" id="KW-1185">Reference proteome</keyword>
<comment type="caution">
    <text evidence="2">The sequence shown here is derived from an EMBL/GenBank/DDBJ whole genome shotgun (WGS) entry which is preliminary data.</text>
</comment>
<feature type="transmembrane region" description="Helical" evidence="1">
    <location>
        <begin position="570"/>
        <end position="590"/>
    </location>
</feature>
<evidence type="ECO:0000256" key="1">
    <source>
        <dbReference type="SAM" id="Phobius"/>
    </source>
</evidence>
<feature type="transmembrane region" description="Helical" evidence="1">
    <location>
        <begin position="625"/>
        <end position="643"/>
    </location>
</feature>
<feature type="transmembrane region" description="Helical" evidence="1">
    <location>
        <begin position="887"/>
        <end position="913"/>
    </location>
</feature>